<dbReference type="OrthoDB" id="9798006at2"/>
<evidence type="ECO:0000313" key="3">
    <source>
        <dbReference type="EMBL" id="RSU03894.1"/>
    </source>
</evidence>
<dbReference type="Gene3D" id="3.40.630.30">
    <property type="match status" value="1"/>
</dbReference>
<evidence type="ECO:0000256" key="1">
    <source>
        <dbReference type="ARBA" id="ARBA00022679"/>
    </source>
</evidence>
<organism evidence="3 4">
    <name type="scientific">Vagococcus fluvialis</name>
    <dbReference type="NCBI Taxonomy" id="2738"/>
    <lineage>
        <taxon>Bacteria</taxon>
        <taxon>Bacillati</taxon>
        <taxon>Bacillota</taxon>
        <taxon>Bacilli</taxon>
        <taxon>Lactobacillales</taxon>
        <taxon>Enterococcaceae</taxon>
        <taxon>Vagococcus</taxon>
    </lineage>
</organism>
<dbReference type="CDD" id="cd04301">
    <property type="entry name" value="NAT_SF"/>
    <property type="match status" value="1"/>
</dbReference>
<dbReference type="RefSeq" id="WP_114289047.1">
    <property type="nucleotide sequence ID" value="NZ_CP081470.1"/>
</dbReference>
<name>A0A369AZ93_9ENTE</name>
<dbReference type="SUPFAM" id="SSF55729">
    <property type="entry name" value="Acyl-CoA N-acyltransferases (Nat)"/>
    <property type="match status" value="1"/>
</dbReference>
<gene>
    <name evidence="3" type="ORF">CBF32_04275</name>
</gene>
<sequence length="167" mass="19422">MEPLFRFAKFEDLPRIVEIYNDTIPSYMVTADLTAVSVESRHEWFNQHTPEKYPLWVIEINEEIAGWISLSPFKERPAYSKSAEISIYIDKKFRGQGLGHKSLSFVEEQITNYPFETIVALVFGHNLASQSLFTRNGFVLWGHLPNVAILDDTHRDLLFLGKRYKKI</sequence>
<dbReference type="GO" id="GO:0016747">
    <property type="term" value="F:acyltransferase activity, transferring groups other than amino-acyl groups"/>
    <property type="evidence" value="ECO:0007669"/>
    <property type="project" value="InterPro"/>
</dbReference>
<dbReference type="EMBL" id="NGJX01000003">
    <property type="protein sequence ID" value="RSU03894.1"/>
    <property type="molecule type" value="Genomic_DNA"/>
</dbReference>
<dbReference type="PANTHER" id="PTHR43072:SF23">
    <property type="entry name" value="UPF0039 PROTEIN C11D3.02C"/>
    <property type="match status" value="1"/>
</dbReference>
<comment type="caution">
    <text evidence="3">The sequence shown here is derived from an EMBL/GenBank/DDBJ whole genome shotgun (WGS) entry which is preliminary data.</text>
</comment>
<dbReference type="GeneID" id="63145833"/>
<dbReference type="Proteomes" id="UP000288197">
    <property type="component" value="Unassembled WGS sequence"/>
</dbReference>
<reference evidence="3 4" key="1">
    <citation type="submission" date="2017-05" db="EMBL/GenBank/DDBJ databases">
        <title>Vagococcus spp. assemblies.</title>
        <authorList>
            <person name="Gulvik C.A."/>
        </authorList>
    </citation>
    <scope>NUCLEOTIDE SEQUENCE [LARGE SCALE GENOMIC DNA]</scope>
    <source>
        <strain evidence="3 4">NCFB 2497</strain>
    </source>
</reference>
<keyword evidence="2" id="KW-0012">Acyltransferase</keyword>
<dbReference type="InterPro" id="IPR000182">
    <property type="entry name" value="GNAT_dom"/>
</dbReference>
<dbReference type="AlphaFoldDB" id="A0A369AZ93"/>
<proteinExistence type="predicted"/>
<keyword evidence="4" id="KW-1185">Reference proteome</keyword>
<dbReference type="PROSITE" id="PS51186">
    <property type="entry name" value="GNAT"/>
    <property type="match status" value="1"/>
</dbReference>
<protein>
    <submittedName>
        <fullName evidence="3">GNAT family N-acetyltransferase</fullName>
    </submittedName>
</protein>
<dbReference type="InterPro" id="IPR016181">
    <property type="entry name" value="Acyl_CoA_acyltransferase"/>
</dbReference>
<keyword evidence="1 3" id="KW-0808">Transferase</keyword>
<accession>A0A369AZ93</accession>
<dbReference type="PANTHER" id="PTHR43072">
    <property type="entry name" value="N-ACETYLTRANSFERASE"/>
    <property type="match status" value="1"/>
</dbReference>
<evidence type="ECO:0000256" key="2">
    <source>
        <dbReference type="ARBA" id="ARBA00023315"/>
    </source>
</evidence>
<evidence type="ECO:0000313" key="4">
    <source>
        <dbReference type="Proteomes" id="UP000288197"/>
    </source>
</evidence>
<dbReference type="Pfam" id="PF00583">
    <property type="entry name" value="Acetyltransf_1"/>
    <property type="match status" value="1"/>
</dbReference>